<keyword evidence="2" id="KW-0732">Signal</keyword>
<proteinExistence type="predicted"/>
<reference evidence="4" key="1">
    <citation type="journal article" date="2019" name="Int. J. Syst. Evol. Microbiol.">
        <title>The Global Catalogue of Microorganisms (GCM) 10K type strain sequencing project: providing services to taxonomists for standard genome sequencing and annotation.</title>
        <authorList>
            <consortium name="The Broad Institute Genomics Platform"/>
            <consortium name="The Broad Institute Genome Sequencing Center for Infectious Disease"/>
            <person name="Wu L."/>
            <person name="Ma J."/>
        </authorList>
    </citation>
    <scope>NUCLEOTIDE SEQUENCE [LARGE SCALE GENOMIC DNA]</scope>
    <source>
        <strain evidence="4">CCUG 55854</strain>
    </source>
</reference>
<keyword evidence="4" id="KW-1185">Reference proteome</keyword>
<evidence type="ECO:0000256" key="1">
    <source>
        <dbReference type="SAM" id="Coils"/>
    </source>
</evidence>
<organism evidence="3 4">
    <name type="scientific">Pseudoxanthomonas kaohsiungensis</name>
    <dbReference type="NCBI Taxonomy" id="283923"/>
    <lineage>
        <taxon>Bacteria</taxon>
        <taxon>Pseudomonadati</taxon>
        <taxon>Pseudomonadota</taxon>
        <taxon>Gammaproteobacteria</taxon>
        <taxon>Lysobacterales</taxon>
        <taxon>Lysobacteraceae</taxon>
        <taxon>Pseudoxanthomonas</taxon>
    </lineage>
</organism>
<sequence length="182" mass="20221">MKSILLLAMMAMSATAWAQSNEQLQRENAELRAQLAQQDGQQAQPLAYSIQSIRKQEKPNGASHLVITVQVRNQSREPLALNYLSRSTNLVDNHGLSYSPTQNYGKIHGIPVAKNTADPSVNLPVGGSLTFVIDATNYLKNGERMGSEFDLHFTLGHFGHDAKRQIVKLRDFPVSFTHVPIR</sequence>
<evidence type="ECO:0000313" key="4">
    <source>
        <dbReference type="Proteomes" id="UP001597033"/>
    </source>
</evidence>
<gene>
    <name evidence="3" type="ORF">ACFQ2N_00205</name>
</gene>
<evidence type="ECO:0000256" key="2">
    <source>
        <dbReference type="SAM" id="SignalP"/>
    </source>
</evidence>
<accession>A0ABW3LQQ8</accession>
<evidence type="ECO:0000313" key="3">
    <source>
        <dbReference type="EMBL" id="MFD1040770.1"/>
    </source>
</evidence>
<feature type="chain" id="PRO_5047147748" description="DUF4352 domain-containing protein" evidence="2">
    <location>
        <begin position="19"/>
        <end position="182"/>
    </location>
</feature>
<dbReference type="EMBL" id="JBHTKN010000001">
    <property type="protein sequence ID" value="MFD1040770.1"/>
    <property type="molecule type" value="Genomic_DNA"/>
</dbReference>
<evidence type="ECO:0008006" key="5">
    <source>
        <dbReference type="Google" id="ProtNLM"/>
    </source>
</evidence>
<comment type="caution">
    <text evidence="3">The sequence shown here is derived from an EMBL/GenBank/DDBJ whole genome shotgun (WGS) entry which is preliminary data.</text>
</comment>
<feature type="signal peptide" evidence="2">
    <location>
        <begin position="1"/>
        <end position="18"/>
    </location>
</feature>
<feature type="coiled-coil region" evidence="1">
    <location>
        <begin position="14"/>
        <end position="41"/>
    </location>
</feature>
<dbReference type="Proteomes" id="UP001597033">
    <property type="component" value="Unassembled WGS sequence"/>
</dbReference>
<protein>
    <recommendedName>
        <fullName evidence="5">DUF4352 domain-containing protein</fullName>
    </recommendedName>
</protein>
<name>A0ABW3LQQ8_9GAMM</name>
<dbReference type="RefSeq" id="WP_162376371.1">
    <property type="nucleotide sequence ID" value="NZ_JBHTKN010000001.1"/>
</dbReference>
<keyword evidence="1" id="KW-0175">Coiled coil</keyword>